<dbReference type="AlphaFoldDB" id="A0A386Z908"/>
<dbReference type="Proteomes" id="UP000267164">
    <property type="component" value="Chromosome"/>
</dbReference>
<dbReference type="OrthoDB" id="4562242at2"/>
<name>A0A386Z908_9NOCA</name>
<organism evidence="2 3">
    <name type="scientific">Nocardia yunnanensis</name>
    <dbReference type="NCBI Taxonomy" id="2382165"/>
    <lineage>
        <taxon>Bacteria</taxon>
        <taxon>Bacillati</taxon>
        <taxon>Actinomycetota</taxon>
        <taxon>Actinomycetes</taxon>
        <taxon>Mycobacteriales</taxon>
        <taxon>Nocardiaceae</taxon>
        <taxon>Nocardia</taxon>
    </lineage>
</organism>
<sequence length="80" mass="9033">MTTEEERIHQESARQDDRPLTDEPEVTDEHRDQAHDMAETYKDDRPLTVLPGSDGMVTGTAVTDWIDEDGNPTHESPDTP</sequence>
<gene>
    <name evidence="2" type="ORF">D7D52_06990</name>
</gene>
<feature type="region of interest" description="Disordered" evidence="1">
    <location>
        <begin position="1"/>
        <end position="30"/>
    </location>
</feature>
<protein>
    <submittedName>
        <fullName evidence="2">Uncharacterized protein</fullName>
    </submittedName>
</protein>
<evidence type="ECO:0000313" key="3">
    <source>
        <dbReference type="Proteomes" id="UP000267164"/>
    </source>
</evidence>
<dbReference type="EMBL" id="CP032568">
    <property type="protein sequence ID" value="AYF73643.1"/>
    <property type="molecule type" value="Genomic_DNA"/>
</dbReference>
<dbReference type="KEGG" id="nyu:D7D52_06990"/>
<proteinExistence type="predicted"/>
<keyword evidence="3" id="KW-1185">Reference proteome</keyword>
<dbReference type="RefSeq" id="WP_120735570.1">
    <property type="nucleotide sequence ID" value="NZ_CP032568.1"/>
</dbReference>
<accession>A0A386Z908</accession>
<reference evidence="2 3" key="1">
    <citation type="submission" date="2018-09" db="EMBL/GenBank/DDBJ databases">
        <title>Nocardia yunnanensis sp. nov., an actinomycete isolated from a soil sample.</title>
        <authorList>
            <person name="Zhang J."/>
        </authorList>
    </citation>
    <scope>NUCLEOTIDE SEQUENCE [LARGE SCALE GENOMIC DNA]</scope>
    <source>
        <strain evidence="2 3">CFHS0054</strain>
    </source>
</reference>
<evidence type="ECO:0000256" key="1">
    <source>
        <dbReference type="SAM" id="MobiDB-lite"/>
    </source>
</evidence>
<evidence type="ECO:0000313" key="2">
    <source>
        <dbReference type="EMBL" id="AYF73643.1"/>
    </source>
</evidence>